<reference evidence="1 4" key="3">
    <citation type="journal article" date="2017" name="Nat. Microbiol.">
        <title>Natural product diversity associated with the nematode symbionts Photorhabdus and Xenorhabdus.</title>
        <authorList>
            <person name="Tobias N.J."/>
            <person name="Wolff H."/>
            <person name="Djahanschiri B."/>
            <person name="Grundmann F."/>
            <person name="Kronenwerth M."/>
            <person name="Shi Y.M."/>
            <person name="Simonyi S."/>
            <person name="Grun P."/>
            <person name="Shapiro-Ilan D."/>
            <person name="Pidot S.J."/>
            <person name="Stinear T.P."/>
            <person name="Ebersberger I."/>
            <person name="Bode H.B."/>
        </authorList>
    </citation>
    <scope>NUCLEOTIDE SEQUENCE [LARGE SCALE GENOMIC DNA]</scope>
    <source>
        <strain evidence="1 4">DSM 17908</strain>
    </source>
</reference>
<dbReference type="EMBL" id="FORG01000011">
    <property type="protein sequence ID" value="SFJ56952.1"/>
    <property type="molecule type" value="Genomic_DNA"/>
</dbReference>
<dbReference type="RefSeq" id="WP_092511301.1">
    <property type="nucleotide sequence ID" value="NZ_CAWNQB010000004.1"/>
</dbReference>
<dbReference type="OrthoDB" id="9964338at2"/>
<dbReference type="STRING" id="351675.SAMN05421680_11179"/>
<evidence type="ECO:0000313" key="2">
    <source>
        <dbReference type="EMBL" id="SFJ56952.1"/>
    </source>
</evidence>
<name>A0A1I3SG40_9GAMM</name>
<evidence type="ECO:0000313" key="1">
    <source>
        <dbReference type="EMBL" id="PHM39153.1"/>
    </source>
</evidence>
<evidence type="ECO:0000313" key="4">
    <source>
        <dbReference type="Proteomes" id="UP000224607"/>
    </source>
</evidence>
<dbReference type="EMBL" id="NITY01000012">
    <property type="protein sequence ID" value="PHM39153.1"/>
    <property type="molecule type" value="Genomic_DNA"/>
</dbReference>
<dbReference type="Proteomes" id="UP000198919">
    <property type="component" value="Unassembled WGS sequence"/>
</dbReference>
<evidence type="ECO:0000313" key="3">
    <source>
        <dbReference type="Proteomes" id="UP000198919"/>
    </source>
</evidence>
<dbReference type="AlphaFoldDB" id="A0A1I3SG40"/>
<accession>A0A1I3SG40</accession>
<protein>
    <submittedName>
        <fullName evidence="2">Uncharacterized protein</fullName>
    </submittedName>
</protein>
<reference evidence="2" key="2">
    <citation type="submission" date="2016-10" db="EMBL/GenBank/DDBJ databases">
        <authorList>
            <person name="de Groot N.N."/>
        </authorList>
    </citation>
    <scope>NUCLEOTIDE SEQUENCE [LARGE SCALE GENOMIC DNA]</scope>
    <source>
        <strain evidence="2">DSM 17908</strain>
    </source>
</reference>
<organism evidence="2 3">
    <name type="scientific">Xenorhabdus mauleonii</name>
    <dbReference type="NCBI Taxonomy" id="351675"/>
    <lineage>
        <taxon>Bacteria</taxon>
        <taxon>Pseudomonadati</taxon>
        <taxon>Pseudomonadota</taxon>
        <taxon>Gammaproteobacteria</taxon>
        <taxon>Enterobacterales</taxon>
        <taxon>Morganellaceae</taxon>
        <taxon>Xenorhabdus</taxon>
    </lineage>
</organism>
<gene>
    <name evidence="2" type="ORF">SAMN05421680_11179</name>
    <name evidence="1" type="ORF">Xmau_03058</name>
</gene>
<keyword evidence="4" id="KW-1185">Reference proteome</keyword>
<dbReference type="Proteomes" id="UP000224607">
    <property type="component" value="Unassembled WGS sequence"/>
</dbReference>
<sequence>MEKKIQYIDFLKGLPWQDESTQVLSGQISACISIANNPVYMGMSCIFILLKKFRDDGHSDELLYKYEAVVGEIIERFDFRVTFPSKAQ</sequence>
<reference evidence="3" key="1">
    <citation type="submission" date="2016-10" db="EMBL/GenBank/DDBJ databases">
        <authorList>
            <person name="Varghese N."/>
            <person name="Submissions S."/>
        </authorList>
    </citation>
    <scope>NUCLEOTIDE SEQUENCE [LARGE SCALE GENOMIC DNA]</scope>
    <source>
        <strain evidence="3">DSM 17908</strain>
    </source>
</reference>
<proteinExistence type="predicted"/>